<keyword evidence="10 17" id="KW-0067">ATP-binding</keyword>
<evidence type="ECO:0000256" key="4">
    <source>
        <dbReference type="ARBA" id="ARBA00022475"/>
    </source>
</evidence>
<dbReference type="Gene3D" id="2.60.40.10">
    <property type="entry name" value="Immunoglobulins"/>
    <property type="match status" value="1"/>
</dbReference>
<dbReference type="PROSITE" id="PS50011">
    <property type="entry name" value="PROTEIN_KINASE_DOM"/>
    <property type="match status" value="1"/>
</dbReference>
<accession>A0A8X7X099</accession>
<dbReference type="SUPFAM" id="SSF56112">
    <property type="entry name" value="Protein kinase-like (PK-like)"/>
    <property type="match status" value="1"/>
</dbReference>
<evidence type="ECO:0000256" key="5">
    <source>
        <dbReference type="ARBA" id="ARBA00022553"/>
    </source>
</evidence>
<proteinExistence type="predicted"/>
<keyword evidence="13 19" id="KW-0472">Membrane</keyword>
<evidence type="ECO:0000313" key="23">
    <source>
        <dbReference type="Proteomes" id="UP000886611"/>
    </source>
</evidence>
<dbReference type="CDD" id="cd00063">
    <property type="entry name" value="FN3"/>
    <property type="match status" value="1"/>
</dbReference>
<evidence type="ECO:0000256" key="11">
    <source>
        <dbReference type="ARBA" id="ARBA00022902"/>
    </source>
</evidence>
<dbReference type="Pfam" id="PF14575">
    <property type="entry name" value="EphA2_TM"/>
    <property type="match status" value="1"/>
</dbReference>
<evidence type="ECO:0000256" key="17">
    <source>
        <dbReference type="PROSITE-ProRule" id="PRU10141"/>
    </source>
</evidence>
<dbReference type="SMART" id="SM00060">
    <property type="entry name" value="FN3"/>
    <property type="match status" value="1"/>
</dbReference>
<keyword evidence="7 19" id="KW-0812">Transmembrane</keyword>
<dbReference type="FunFam" id="1.10.510.10:FF:000130">
    <property type="entry name" value="Ephrin type-A receptor 7"/>
    <property type="match status" value="1"/>
</dbReference>
<evidence type="ECO:0000256" key="19">
    <source>
        <dbReference type="SAM" id="Phobius"/>
    </source>
</evidence>
<dbReference type="InterPro" id="IPR001245">
    <property type="entry name" value="Ser-Thr/Tyr_kinase_cat_dom"/>
</dbReference>
<keyword evidence="9" id="KW-0418">Kinase</keyword>
<evidence type="ECO:0000256" key="13">
    <source>
        <dbReference type="ARBA" id="ARBA00023136"/>
    </source>
</evidence>
<feature type="non-terminal residue" evidence="22">
    <location>
        <position position="1"/>
    </location>
</feature>
<dbReference type="GO" id="GO:0005886">
    <property type="term" value="C:plasma membrane"/>
    <property type="evidence" value="ECO:0007669"/>
    <property type="project" value="UniProtKB-SubCell"/>
</dbReference>
<dbReference type="PRINTS" id="PR00014">
    <property type="entry name" value="FNTYPEIII"/>
</dbReference>
<dbReference type="FunFam" id="2.60.40.10:FF:000045">
    <property type="entry name" value="Ephrin type-A receptor 5"/>
    <property type="match status" value="1"/>
</dbReference>
<dbReference type="Gene3D" id="3.30.200.20">
    <property type="entry name" value="Phosphorylase Kinase, domain 1"/>
    <property type="match status" value="1"/>
</dbReference>
<keyword evidence="5" id="KW-0597">Phosphoprotein</keyword>
<evidence type="ECO:0000256" key="6">
    <source>
        <dbReference type="ARBA" id="ARBA00022679"/>
    </source>
</evidence>
<dbReference type="InterPro" id="IPR000719">
    <property type="entry name" value="Prot_kinase_dom"/>
</dbReference>
<dbReference type="PRINTS" id="PR00109">
    <property type="entry name" value="TYRKINASE"/>
</dbReference>
<keyword evidence="15" id="KW-0675">Receptor</keyword>
<feature type="domain" description="Fibronectin type-III" evidence="21">
    <location>
        <begin position="34"/>
        <end position="129"/>
    </location>
</feature>
<dbReference type="FunFam" id="3.30.200.20:FF:000001">
    <property type="entry name" value="Ephrin type-A receptor 5"/>
    <property type="match status" value="1"/>
</dbReference>
<dbReference type="Gene3D" id="1.10.510.10">
    <property type="entry name" value="Transferase(Phosphotransferase) domain 1"/>
    <property type="match status" value="1"/>
</dbReference>
<dbReference type="InterPro" id="IPR013761">
    <property type="entry name" value="SAM/pointed_sf"/>
</dbReference>
<dbReference type="InterPro" id="IPR001660">
    <property type="entry name" value="SAM"/>
</dbReference>
<dbReference type="InterPro" id="IPR050449">
    <property type="entry name" value="Ephrin_rcpt_TKs"/>
</dbReference>
<dbReference type="SUPFAM" id="SSF47769">
    <property type="entry name" value="SAM/Pointed domain"/>
    <property type="match status" value="1"/>
</dbReference>
<dbReference type="EC" id="2.7.10.1" evidence="2"/>
<evidence type="ECO:0000256" key="10">
    <source>
        <dbReference type="ARBA" id="ARBA00022840"/>
    </source>
</evidence>
<dbReference type="GO" id="GO:0005005">
    <property type="term" value="F:transmembrane-ephrin receptor activity"/>
    <property type="evidence" value="ECO:0007669"/>
    <property type="project" value="TreeGrafter"/>
</dbReference>
<feature type="region of interest" description="Disordered" evidence="18">
    <location>
        <begin position="601"/>
        <end position="632"/>
    </location>
</feature>
<comment type="catalytic activity">
    <reaction evidence="16">
        <text>L-tyrosyl-[protein] + ATP = O-phospho-L-tyrosyl-[protein] + ADP + H(+)</text>
        <dbReference type="Rhea" id="RHEA:10596"/>
        <dbReference type="Rhea" id="RHEA-COMP:10136"/>
        <dbReference type="Rhea" id="RHEA-COMP:20101"/>
        <dbReference type="ChEBI" id="CHEBI:15378"/>
        <dbReference type="ChEBI" id="CHEBI:30616"/>
        <dbReference type="ChEBI" id="CHEBI:46858"/>
        <dbReference type="ChEBI" id="CHEBI:61978"/>
        <dbReference type="ChEBI" id="CHEBI:456216"/>
        <dbReference type="EC" id="2.7.10.1"/>
    </reaction>
</comment>
<dbReference type="InterPro" id="IPR017441">
    <property type="entry name" value="Protein_kinase_ATP_BS"/>
</dbReference>
<dbReference type="Pfam" id="PF07714">
    <property type="entry name" value="PK_Tyr_Ser-Thr"/>
    <property type="match status" value="1"/>
</dbReference>
<keyword evidence="23" id="KW-1185">Reference proteome</keyword>
<evidence type="ECO:0000256" key="9">
    <source>
        <dbReference type="ARBA" id="ARBA00022777"/>
    </source>
</evidence>
<evidence type="ECO:0000256" key="2">
    <source>
        <dbReference type="ARBA" id="ARBA00011902"/>
    </source>
</evidence>
<comment type="caution">
    <text evidence="22">The sequence shown here is derived from an EMBL/GenBank/DDBJ whole genome shotgun (WGS) entry which is preliminary data.</text>
</comment>
<dbReference type="EMBL" id="JAATIS010005477">
    <property type="protein sequence ID" value="KAG2458811.1"/>
    <property type="molecule type" value="Genomic_DNA"/>
</dbReference>
<evidence type="ECO:0000256" key="14">
    <source>
        <dbReference type="ARBA" id="ARBA00023137"/>
    </source>
</evidence>
<dbReference type="InterPro" id="IPR003961">
    <property type="entry name" value="FN3_dom"/>
</dbReference>
<feature type="region of interest" description="Disordered" evidence="18">
    <location>
        <begin position="785"/>
        <end position="806"/>
    </location>
</feature>
<dbReference type="Pfam" id="PF00536">
    <property type="entry name" value="SAM_1"/>
    <property type="match status" value="1"/>
</dbReference>
<dbReference type="PRINTS" id="PR01077">
    <property type="entry name" value="CLAUDIN"/>
</dbReference>
<keyword evidence="11" id="KW-0524">Neurogenesis</keyword>
<dbReference type="Gene3D" id="1.10.150.50">
    <property type="entry name" value="Transcription Factor, Ets-1"/>
    <property type="match status" value="1"/>
</dbReference>
<dbReference type="Gene3D" id="1.20.140.150">
    <property type="match status" value="1"/>
</dbReference>
<feature type="region of interest" description="Disordered" evidence="18">
    <location>
        <begin position="819"/>
        <end position="916"/>
    </location>
</feature>
<sequence length="1108" mass="122874">MNYTFFIEAANGVSYISQEPRHSTAVNVTTNQAAPSQVMIIRQENTSQNSVTLMWHEPEQPNGVILEYEVKFFEKEKDQQNYSTLKSKGTSAQVSGLKPGTRYVFQVRARTSAGCGRFSPTVEIETKKTVPLRYNTMTIIWICLALIMGLGTFLMVLICRKSQMTPESKPSFDWPSKLASADSLADSSSENLVPRRHCGYSKAFQDPEEEKMHYENGHIKFPESKFYIDPHTYEDPCQAIHEFAREIEASRIKIEKIIGSGEFGEVCYGRMKLPGKREIPVALKTLKSGYTEKQRRDFLSEASIMAQFDHPNVIRLEGVVTRSKPVMIITEYMENGSLDSFLRKHDGQFSIIQLVGILRGIAAGMKYLSDLGYIHRDLAARNILVNSNLVCKVSDFGLSRVLEDDPDGAYTTSGGKIPIRWTAPEAIAFRKFSSASDVWSYGVVMWEVMSYGERPYWNLTNRDVIKSVEEGYRLPTPMGCPATLHQLMLDCWQKDRNERPRFCQIVTVFDKLIRNPDHLKGAETLGRLNYPLTNKHVPDFTSCRTVDDFLDGIKMGRYKENFAAAGYLSLGHVMKMNLDLDGHLSSARRCCSSTFKRFNTSSDRPTRRPTSFKPGYAETWGNVNRPPKENHEQRAAHEGAIAKQQWISNPAEVIVMRVIDVVTCGMCILAIPLLICGMSCIRCMNETESRKVKLVLSSGLLFLFGGVCGLSGTGWYAAATWNKYKQEVGSLIKAVFWVILGIPGVTYELGYSYWFAICGVLCEVMVGILLLIIWRHNNQQLNRREHQSQCKRSEETTDSAVPGVSKSSREDYSILFDDEGSESSVSFSDVEEDLMEGPGQSVQDQGSSLPAMMAQLAPERAAEPADAAESAPATKVVQSGESAPEKDAAAEAGSLPTDGVTVHSAHTSDGAEQPVSVASVHDDGALPSAELIETEAVQQIREVEENVRAEGAINKMSTSADNSESNVQEMEDDTEWVKPVTRKRKDGSACSSVALKHNKVESSVSAADDSENVQDEPEVPADVGIVSQDEGGGSGTSVRSNLSPQLSFRGGYSNDNIIRFVKFIEGKRGVNVSHHFPDLQLFLSSAKGVLRQATALGLKRTEAVRLKM</sequence>
<feature type="domain" description="Protein kinase" evidence="20">
    <location>
        <begin position="252"/>
        <end position="513"/>
    </location>
</feature>
<dbReference type="GO" id="GO:0030425">
    <property type="term" value="C:dendrite"/>
    <property type="evidence" value="ECO:0007669"/>
    <property type="project" value="TreeGrafter"/>
</dbReference>
<evidence type="ECO:0000256" key="7">
    <source>
        <dbReference type="ARBA" id="ARBA00022692"/>
    </source>
</evidence>
<dbReference type="CDD" id="cd05066">
    <property type="entry name" value="PTKc_EphR_A"/>
    <property type="match status" value="1"/>
</dbReference>
<organism evidence="22 23">
    <name type="scientific">Polypterus senegalus</name>
    <name type="common">Senegal bichir</name>
    <dbReference type="NCBI Taxonomy" id="55291"/>
    <lineage>
        <taxon>Eukaryota</taxon>
        <taxon>Metazoa</taxon>
        <taxon>Chordata</taxon>
        <taxon>Craniata</taxon>
        <taxon>Vertebrata</taxon>
        <taxon>Euteleostomi</taxon>
        <taxon>Actinopterygii</taxon>
        <taxon>Polypteriformes</taxon>
        <taxon>Polypteridae</taxon>
        <taxon>Polypterus</taxon>
    </lineage>
</organism>
<dbReference type="AlphaFoldDB" id="A0A8X7X099"/>
<keyword evidence="3" id="KW-0217">Developmental protein</keyword>
<reference evidence="22 23" key="1">
    <citation type="journal article" date="2021" name="Cell">
        <title>Tracing the genetic footprints of vertebrate landing in non-teleost ray-finned fishes.</title>
        <authorList>
            <person name="Bi X."/>
            <person name="Wang K."/>
            <person name="Yang L."/>
            <person name="Pan H."/>
            <person name="Jiang H."/>
            <person name="Wei Q."/>
            <person name="Fang M."/>
            <person name="Yu H."/>
            <person name="Zhu C."/>
            <person name="Cai Y."/>
            <person name="He Y."/>
            <person name="Gan X."/>
            <person name="Zeng H."/>
            <person name="Yu D."/>
            <person name="Zhu Y."/>
            <person name="Jiang H."/>
            <person name="Qiu Q."/>
            <person name="Yang H."/>
            <person name="Zhang Y.E."/>
            <person name="Wang W."/>
            <person name="Zhu M."/>
            <person name="He S."/>
            <person name="Zhang G."/>
        </authorList>
    </citation>
    <scope>NUCLEOTIDE SEQUENCE [LARGE SCALE GENOMIC DNA]</scope>
    <source>
        <strain evidence="22">Bchr_013</strain>
    </source>
</reference>
<evidence type="ECO:0000256" key="3">
    <source>
        <dbReference type="ARBA" id="ARBA00022473"/>
    </source>
</evidence>
<keyword evidence="12 19" id="KW-1133">Transmembrane helix</keyword>
<evidence type="ECO:0000259" key="21">
    <source>
        <dbReference type="PROSITE" id="PS50853"/>
    </source>
</evidence>
<feature type="transmembrane region" description="Helical" evidence="19">
    <location>
        <begin position="753"/>
        <end position="774"/>
    </location>
</feature>
<feature type="transmembrane region" description="Helical" evidence="19">
    <location>
        <begin position="695"/>
        <end position="718"/>
    </location>
</feature>
<dbReference type="PANTHER" id="PTHR46877">
    <property type="entry name" value="EPH RECEPTOR A5"/>
    <property type="match status" value="1"/>
</dbReference>
<feature type="transmembrane region" description="Helical" evidence="19">
    <location>
        <begin position="139"/>
        <end position="159"/>
    </location>
</feature>
<keyword evidence="6" id="KW-0808">Transferase</keyword>
<dbReference type="InterPro" id="IPR020635">
    <property type="entry name" value="Tyr_kinase_cat_dom"/>
</dbReference>
<evidence type="ECO:0000256" key="18">
    <source>
        <dbReference type="SAM" id="MobiDB-lite"/>
    </source>
</evidence>
<feature type="binding site" evidence="17">
    <location>
        <position position="284"/>
    </location>
    <ligand>
        <name>ATP</name>
        <dbReference type="ChEBI" id="CHEBI:30616"/>
    </ligand>
</feature>
<dbReference type="PROSITE" id="PS50853">
    <property type="entry name" value="FN3"/>
    <property type="match status" value="1"/>
</dbReference>
<keyword evidence="4" id="KW-1003">Cell membrane</keyword>
<feature type="compositionally biased region" description="Low complexity" evidence="18">
    <location>
        <begin position="864"/>
        <end position="873"/>
    </location>
</feature>
<dbReference type="Proteomes" id="UP000886611">
    <property type="component" value="Unassembled WGS sequence"/>
</dbReference>
<evidence type="ECO:0000256" key="12">
    <source>
        <dbReference type="ARBA" id="ARBA00022989"/>
    </source>
</evidence>
<evidence type="ECO:0000259" key="20">
    <source>
        <dbReference type="PROSITE" id="PS50011"/>
    </source>
</evidence>
<feature type="non-terminal residue" evidence="22">
    <location>
        <position position="1108"/>
    </location>
</feature>
<dbReference type="SUPFAM" id="SSF49265">
    <property type="entry name" value="Fibronectin type III"/>
    <property type="match status" value="1"/>
</dbReference>
<feature type="compositionally biased region" description="Basic and acidic residues" evidence="18">
    <location>
        <begin position="785"/>
        <end position="795"/>
    </location>
</feature>
<feature type="transmembrane region" description="Helical" evidence="19">
    <location>
        <begin position="654"/>
        <end position="675"/>
    </location>
</feature>
<evidence type="ECO:0000313" key="22">
    <source>
        <dbReference type="EMBL" id="KAG2458811.1"/>
    </source>
</evidence>
<dbReference type="GO" id="GO:0007411">
    <property type="term" value="P:axon guidance"/>
    <property type="evidence" value="ECO:0007669"/>
    <property type="project" value="TreeGrafter"/>
</dbReference>
<keyword evidence="8 17" id="KW-0547">Nucleotide-binding</keyword>
<dbReference type="InterPro" id="IPR011009">
    <property type="entry name" value="Kinase-like_dom_sf"/>
</dbReference>
<dbReference type="PROSITE" id="PS00109">
    <property type="entry name" value="PROTEIN_KINASE_TYR"/>
    <property type="match status" value="1"/>
</dbReference>
<name>A0A8X7X099_POLSE</name>
<dbReference type="InterPro" id="IPR013783">
    <property type="entry name" value="Ig-like_fold"/>
</dbReference>
<protein>
    <recommendedName>
        <fullName evidence="2">receptor protein-tyrosine kinase</fullName>
        <ecNumber evidence="2">2.7.10.1</ecNumber>
    </recommendedName>
</protein>
<evidence type="ECO:0000256" key="1">
    <source>
        <dbReference type="ARBA" id="ARBA00004251"/>
    </source>
</evidence>
<gene>
    <name evidence="22" type="primary">Epha8_1</name>
    <name evidence="22" type="ORF">GTO96_0019008</name>
</gene>
<dbReference type="Pfam" id="PF00041">
    <property type="entry name" value="fn3"/>
    <property type="match status" value="1"/>
</dbReference>
<evidence type="ECO:0000256" key="16">
    <source>
        <dbReference type="ARBA" id="ARBA00051243"/>
    </source>
</evidence>
<dbReference type="SMART" id="SM00219">
    <property type="entry name" value="TyrKc"/>
    <property type="match status" value="1"/>
</dbReference>
<dbReference type="GO" id="GO:0005524">
    <property type="term" value="F:ATP binding"/>
    <property type="evidence" value="ECO:0007669"/>
    <property type="project" value="UniProtKB-UniRule"/>
</dbReference>
<comment type="subcellular location">
    <subcellularLocation>
        <location evidence="1">Cell membrane</location>
        <topology evidence="1">Single-pass type I membrane protein</topology>
    </subcellularLocation>
</comment>
<keyword evidence="14" id="KW-0829">Tyrosine-protein kinase</keyword>
<dbReference type="PANTHER" id="PTHR46877:SF7">
    <property type="entry name" value="EPHRIN TYPE-A RECEPTOR 8"/>
    <property type="match status" value="1"/>
</dbReference>
<dbReference type="PROSITE" id="PS00107">
    <property type="entry name" value="PROTEIN_KINASE_ATP"/>
    <property type="match status" value="1"/>
</dbReference>
<evidence type="ECO:0000256" key="8">
    <source>
        <dbReference type="ARBA" id="ARBA00022741"/>
    </source>
</evidence>
<evidence type="ECO:0000256" key="15">
    <source>
        <dbReference type="ARBA" id="ARBA00023170"/>
    </source>
</evidence>
<dbReference type="InterPro" id="IPR036116">
    <property type="entry name" value="FN3_sf"/>
</dbReference>
<dbReference type="InterPro" id="IPR027936">
    <property type="entry name" value="Eph_TM"/>
</dbReference>
<dbReference type="InterPro" id="IPR008266">
    <property type="entry name" value="Tyr_kinase_AS"/>
</dbReference>